<dbReference type="AlphaFoldDB" id="A0A3P3E698"/>
<sequence>MNFNEAGLFIRVACNMAGDNVQGFDVVFRHASAFRLLDELDLARYWTSAHFPRGFHVLEVEEGGWLDEESRLQGYVNPRREWLIVTGNACVSVFCSMDPQIEDVSWRRGIEDAPNG</sequence>
<dbReference type="EMBL" id="RQXU01000037">
    <property type="protein sequence ID" value="RRH80588.1"/>
    <property type="molecule type" value="Genomic_DNA"/>
</dbReference>
<evidence type="ECO:0000313" key="1">
    <source>
        <dbReference type="EMBL" id="RRH80588.1"/>
    </source>
</evidence>
<proteinExistence type="predicted"/>
<dbReference type="Proteomes" id="UP000271590">
    <property type="component" value="Unassembled WGS sequence"/>
</dbReference>
<name>A0A3P3E698_9BURK</name>
<accession>A0A3P3E698</accession>
<gene>
    <name evidence="1" type="ORF">EH244_30315</name>
</gene>
<dbReference type="RefSeq" id="WP_124961995.1">
    <property type="nucleotide sequence ID" value="NZ_RQXU01000037.1"/>
</dbReference>
<protein>
    <submittedName>
        <fullName evidence="1">Uncharacterized protein</fullName>
    </submittedName>
</protein>
<organism evidence="1 2">
    <name type="scientific">Variovorax beijingensis</name>
    <dbReference type="NCBI Taxonomy" id="2496117"/>
    <lineage>
        <taxon>Bacteria</taxon>
        <taxon>Pseudomonadati</taxon>
        <taxon>Pseudomonadota</taxon>
        <taxon>Betaproteobacteria</taxon>
        <taxon>Burkholderiales</taxon>
        <taxon>Comamonadaceae</taxon>
        <taxon>Variovorax</taxon>
    </lineage>
</organism>
<evidence type="ECO:0000313" key="2">
    <source>
        <dbReference type="Proteomes" id="UP000271590"/>
    </source>
</evidence>
<comment type="caution">
    <text evidence="1">The sequence shown here is derived from an EMBL/GenBank/DDBJ whole genome shotgun (WGS) entry which is preliminary data.</text>
</comment>
<reference evidence="1 2" key="1">
    <citation type="submission" date="2018-11" db="EMBL/GenBank/DDBJ databases">
        <title>The genome of Variovorax sp T529.</title>
        <authorList>
            <person name="Gao J."/>
        </authorList>
    </citation>
    <scope>NUCLEOTIDE SEQUENCE [LARGE SCALE GENOMIC DNA]</scope>
    <source>
        <strain evidence="1 2">T529</strain>
    </source>
</reference>